<dbReference type="Gene3D" id="3.30.43.10">
    <property type="entry name" value="Uridine Diphospho-n-acetylenolpyruvylglucosamine Reductase, domain 2"/>
    <property type="match status" value="1"/>
</dbReference>
<dbReference type="PANTHER" id="PTHR42659">
    <property type="entry name" value="XANTHINE DEHYDROGENASE SUBUNIT C-RELATED"/>
    <property type="match status" value="1"/>
</dbReference>
<reference evidence="6" key="1">
    <citation type="journal article" date="2019" name="Int. J. Syst. Evol. Microbiol.">
        <title>The Global Catalogue of Microorganisms (GCM) 10K type strain sequencing project: providing services to taxonomists for standard genome sequencing and annotation.</title>
        <authorList>
            <consortium name="The Broad Institute Genomics Platform"/>
            <consortium name="The Broad Institute Genome Sequencing Center for Infectious Disease"/>
            <person name="Wu L."/>
            <person name="Ma J."/>
        </authorList>
    </citation>
    <scope>NUCLEOTIDE SEQUENCE [LARGE SCALE GENOMIC DNA]</scope>
    <source>
        <strain evidence="6">JCM 18303</strain>
    </source>
</reference>
<evidence type="ECO:0000313" key="5">
    <source>
        <dbReference type="EMBL" id="GAA5176053.1"/>
    </source>
</evidence>
<keyword evidence="1" id="KW-0285">Flavoprotein</keyword>
<dbReference type="InterPro" id="IPR036318">
    <property type="entry name" value="FAD-bd_PCMH-like_sf"/>
</dbReference>
<evidence type="ECO:0000313" key="6">
    <source>
        <dbReference type="Proteomes" id="UP001428817"/>
    </source>
</evidence>
<evidence type="ECO:0000256" key="1">
    <source>
        <dbReference type="ARBA" id="ARBA00022630"/>
    </source>
</evidence>
<dbReference type="InterPro" id="IPR016169">
    <property type="entry name" value="FAD-bd_PCMH_sub2"/>
</dbReference>
<feature type="domain" description="FAD-binding PCMH-type" evidence="4">
    <location>
        <begin position="9"/>
        <end position="184"/>
    </location>
</feature>
<dbReference type="Gene3D" id="3.30.390.50">
    <property type="entry name" value="CO dehydrogenase flavoprotein, C-terminal domain"/>
    <property type="match status" value="1"/>
</dbReference>
<dbReference type="Pfam" id="PF00941">
    <property type="entry name" value="FAD_binding_5"/>
    <property type="match status" value="1"/>
</dbReference>
<dbReference type="Pfam" id="PF03450">
    <property type="entry name" value="CO_deh_flav_C"/>
    <property type="match status" value="1"/>
</dbReference>
<comment type="caution">
    <text evidence="5">The sequence shown here is derived from an EMBL/GenBank/DDBJ whole genome shotgun (WGS) entry which is preliminary data.</text>
</comment>
<keyword evidence="6" id="KW-1185">Reference proteome</keyword>
<dbReference type="EMBL" id="BAABJP010000068">
    <property type="protein sequence ID" value="GAA5176053.1"/>
    <property type="molecule type" value="Genomic_DNA"/>
</dbReference>
<keyword evidence="3" id="KW-0560">Oxidoreductase</keyword>
<dbReference type="SUPFAM" id="SSF56176">
    <property type="entry name" value="FAD-binding/transporter-associated domain-like"/>
    <property type="match status" value="1"/>
</dbReference>
<dbReference type="InterPro" id="IPR016167">
    <property type="entry name" value="FAD-bd_PCMH_sub1"/>
</dbReference>
<evidence type="ECO:0000256" key="3">
    <source>
        <dbReference type="ARBA" id="ARBA00023002"/>
    </source>
</evidence>
<dbReference type="InterPro" id="IPR036683">
    <property type="entry name" value="CO_DH_flav_C_dom_sf"/>
</dbReference>
<dbReference type="PANTHER" id="PTHR42659:SF2">
    <property type="entry name" value="XANTHINE DEHYDROGENASE SUBUNIT C-RELATED"/>
    <property type="match status" value="1"/>
</dbReference>
<organism evidence="5 6">
    <name type="scientific">Pseudonocardia eucalypti</name>
    <dbReference type="NCBI Taxonomy" id="648755"/>
    <lineage>
        <taxon>Bacteria</taxon>
        <taxon>Bacillati</taxon>
        <taxon>Actinomycetota</taxon>
        <taxon>Actinomycetes</taxon>
        <taxon>Pseudonocardiales</taxon>
        <taxon>Pseudonocardiaceae</taxon>
        <taxon>Pseudonocardia</taxon>
    </lineage>
</organism>
<proteinExistence type="predicted"/>
<sequence length="302" mass="31689">MTRHEEDFVVCAPFDYLRVGSYADGIGALLEYGEDAKILAGGQSLGPMLALRLARPSMLIDINDIGEGRPSLSGDVLHVPALTRQYTVAESPLVAEYAPLLGHCVRHVGNVRVRNRGTIGGSLAHGDPTAEIACAALALDAQLLVRGPEGERVIPAREFFVSYLTTALRPAELVVDIRFPVMRPGQGWSFHEMTRRVSDYAVVAVAAVVELAPDRSIREVGVALAGVADHPVRGPDAALAGLVGTTGDPAAVAEAARALAGSTDPSDDVHATGAYRKRLVEVLGRRALAEAVGRAGAAEVPA</sequence>
<accession>A0ABP9RF51</accession>
<name>A0ABP9RF51_9PSEU</name>
<dbReference type="SUPFAM" id="SSF55447">
    <property type="entry name" value="CO dehydrogenase flavoprotein C-terminal domain-like"/>
    <property type="match status" value="1"/>
</dbReference>
<dbReference type="PROSITE" id="PS51387">
    <property type="entry name" value="FAD_PCMH"/>
    <property type="match status" value="1"/>
</dbReference>
<dbReference type="Gene3D" id="3.30.465.10">
    <property type="match status" value="1"/>
</dbReference>
<keyword evidence="2" id="KW-0274">FAD</keyword>
<dbReference type="SMART" id="SM01092">
    <property type="entry name" value="CO_deh_flav_C"/>
    <property type="match status" value="1"/>
</dbReference>
<gene>
    <name evidence="5" type="ORF">GCM10023321_83490</name>
</gene>
<dbReference type="InterPro" id="IPR016166">
    <property type="entry name" value="FAD-bd_PCMH"/>
</dbReference>
<dbReference type="InterPro" id="IPR005107">
    <property type="entry name" value="CO_DH_flav_C"/>
</dbReference>
<dbReference type="InterPro" id="IPR051312">
    <property type="entry name" value="Diverse_Substr_Oxidored"/>
</dbReference>
<dbReference type="Proteomes" id="UP001428817">
    <property type="component" value="Unassembled WGS sequence"/>
</dbReference>
<evidence type="ECO:0000256" key="2">
    <source>
        <dbReference type="ARBA" id="ARBA00022827"/>
    </source>
</evidence>
<dbReference type="InterPro" id="IPR002346">
    <property type="entry name" value="Mopterin_DH_FAD-bd"/>
</dbReference>
<dbReference type="RefSeq" id="WP_345703584.1">
    <property type="nucleotide sequence ID" value="NZ_BAABJP010000068.1"/>
</dbReference>
<evidence type="ECO:0000259" key="4">
    <source>
        <dbReference type="PROSITE" id="PS51387"/>
    </source>
</evidence>
<protein>
    <submittedName>
        <fullName evidence="5">Xanthine dehydrogenase family protein subunit M</fullName>
    </submittedName>
</protein>